<feature type="domain" description="Hydantoinase B/oxoprolinase" evidence="1">
    <location>
        <begin position="2"/>
        <end position="51"/>
    </location>
</feature>
<gene>
    <name evidence="2" type="ORF">BU23DRAFT_139450</name>
</gene>
<dbReference type="Proteomes" id="UP000800036">
    <property type="component" value="Unassembled WGS sequence"/>
</dbReference>
<evidence type="ECO:0000313" key="3">
    <source>
        <dbReference type="Proteomes" id="UP000800036"/>
    </source>
</evidence>
<evidence type="ECO:0000313" key="2">
    <source>
        <dbReference type="EMBL" id="KAF1973166.1"/>
    </source>
</evidence>
<organism evidence="2 3">
    <name type="scientific">Bimuria novae-zelandiae CBS 107.79</name>
    <dbReference type="NCBI Taxonomy" id="1447943"/>
    <lineage>
        <taxon>Eukaryota</taxon>
        <taxon>Fungi</taxon>
        <taxon>Dikarya</taxon>
        <taxon>Ascomycota</taxon>
        <taxon>Pezizomycotina</taxon>
        <taxon>Dothideomycetes</taxon>
        <taxon>Pleosporomycetidae</taxon>
        <taxon>Pleosporales</taxon>
        <taxon>Massarineae</taxon>
        <taxon>Didymosphaeriaceae</taxon>
        <taxon>Bimuria</taxon>
    </lineage>
</organism>
<reference evidence="2" key="1">
    <citation type="journal article" date="2020" name="Stud. Mycol.">
        <title>101 Dothideomycetes genomes: a test case for predicting lifestyles and emergence of pathogens.</title>
        <authorList>
            <person name="Haridas S."/>
            <person name="Albert R."/>
            <person name="Binder M."/>
            <person name="Bloem J."/>
            <person name="Labutti K."/>
            <person name="Salamov A."/>
            <person name="Andreopoulos B."/>
            <person name="Baker S."/>
            <person name="Barry K."/>
            <person name="Bills G."/>
            <person name="Bluhm B."/>
            <person name="Cannon C."/>
            <person name="Castanera R."/>
            <person name="Culley D."/>
            <person name="Daum C."/>
            <person name="Ezra D."/>
            <person name="Gonzalez J."/>
            <person name="Henrissat B."/>
            <person name="Kuo A."/>
            <person name="Liang C."/>
            <person name="Lipzen A."/>
            <person name="Lutzoni F."/>
            <person name="Magnuson J."/>
            <person name="Mondo S."/>
            <person name="Nolan M."/>
            <person name="Ohm R."/>
            <person name="Pangilinan J."/>
            <person name="Park H.-J."/>
            <person name="Ramirez L."/>
            <person name="Alfaro M."/>
            <person name="Sun H."/>
            <person name="Tritt A."/>
            <person name="Yoshinaga Y."/>
            <person name="Zwiers L.-H."/>
            <person name="Turgeon B."/>
            <person name="Goodwin S."/>
            <person name="Spatafora J."/>
            <person name="Crous P."/>
            <person name="Grigoriev I."/>
        </authorList>
    </citation>
    <scope>NUCLEOTIDE SEQUENCE</scope>
    <source>
        <strain evidence="2">CBS 107.79</strain>
    </source>
</reference>
<dbReference type="PANTHER" id="PTHR11365">
    <property type="entry name" value="5-OXOPROLINASE RELATED"/>
    <property type="match status" value="1"/>
</dbReference>
<accession>A0A6A5VDR4</accession>
<evidence type="ECO:0000259" key="1">
    <source>
        <dbReference type="Pfam" id="PF02538"/>
    </source>
</evidence>
<dbReference type="Pfam" id="PF02538">
    <property type="entry name" value="Hydantoinase_B"/>
    <property type="match status" value="1"/>
</dbReference>
<dbReference type="GO" id="GO:0006749">
    <property type="term" value="P:glutathione metabolic process"/>
    <property type="evidence" value="ECO:0007669"/>
    <property type="project" value="TreeGrafter"/>
</dbReference>
<dbReference type="AlphaFoldDB" id="A0A6A5VDR4"/>
<proteinExistence type="predicted"/>
<keyword evidence="3" id="KW-1185">Reference proteome</keyword>
<dbReference type="GO" id="GO:0017168">
    <property type="term" value="F:5-oxoprolinase (ATP-hydrolyzing) activity"/>
    <property type="evidence" value="ECO:0007669"/>
    <property type="project" value="TreeGrafter"/>
</dbReference>
<protein>
    <recommendedName>
        <fullName evidence="1">Hydantoinase B/oxoprolinase domain-containing protein</fullName>
    </recommendedName>
</protein>
<sequence length="77" mass="8533">MHKGGNGVIHDMKCRAPLKFSVITERRVTEPYGIKGGENSGRGANYWVTTLGRETWSRWIRAIAVSFTRLVAAASVL</sequence>
<dbReference type="GO" id="GO:0005829">
    <property type="term" value="C:cytosol"/>
    <property type="evidence" value="ECO:0007669"/>
    <property type="project" value="TreeGrafter"/>
</dbReference>
<dbReference type="InterPro" id="IPR003692">
    <property type="entry name" value="Hydantoinase_B"/>
</dbReference>
<dbReference type="PANTHER" id="PTHR11365:SF26">
    <property type="entry name" value="5-OXOPROLINASE"/>
    <property type="match status" value="1"/>
</dbReference>
<dbReference type="OrthoDB" id="4526330at2759"/>
<dbReference type="InterPro" id="IPR045079">
    <property type="entry name" value="Oxoprolinase-like"/>
</dbReference>
<dbReference type="EMBL" id="ML976682">
    <property type="protein sequence ID" value="KAF1973166.1"/>
    <property type="molecule type" value="Genomic_DNA"/>
</dbReference>
<name>A0A6A5VDR4_9PLEO</name>